<evidence type="ECO:0000313" key="3">
    <source>
        <dbReference type="Proteomes" id="UP001283361"/>
    </source>
</evidence>
<organism evidence="2 3">
    <name type="scientific">Elysia crispata</name>
    <name type="common">lettuce slug</name>
    <dbReference type="NCBI Taxonomy" id="231223"/>
    <lineage>
        <taxon>Eukaryota</taxon>
        <taxon>Metazoa</taxon>
        <taxon>Spiralia</taxon>
        <taxon>Lophotrochozoa</taxon>
        <taxon>Mollusca</taxon>
        <taxon>Gastropoda</taxon>
        <taxon>Heterobranchia</taxon>
        <taxon>Euthyneura</taxon>
        <taxon>Panpulmonata</taxon>
        <taxon>Sacoglossa</taxon>
        <taxon>Placobranchoidea</taxon>
        <taxon>Plakobranchidae</taxon>
        <taxon>Elysia</taxon>
    </lineage>
</organism>
<evidence type="ECO:0000313" key="2">
    <source>
        <dbReference type="EMBL" id="KAK3733044.1"/>
    </source>
</evidence>
<dbReference type="Proteomes" id="UP001283361">
    <property type="component" value="Unassembled WGS sequence"/>
</dbReference>
<dbReference type="EMBL" id="JAWDGP010006922">
    <property type="protein sequence ID" value="KAK3733044.1"/>
    <property type="molecule type" value="Genomic_DNA"/>
</dbReference>
<feature type="compositionally biased region" description="Basic and acidic residues" evidence="1">
    <location>
        <begin position="81"/>
        <end position="92"/>
    </location>
</feature>
<comment type="caution">
    <text evidence="2">The sequence shown here is derived from an EMBL/GenBank/DDBJ whole genome shotgun (WGS) entry which is preliminary data.</text>
</comment>
<name>A0AAE0Y5B4_9GAST</name>
<gene>
    <name evidence="2" type="ORF">RRG08_002645</name>
</gene>
<keyword evidence="3" id="KW-1185">Reference proteome</keyword>
<feature type="region of interest" description="Disordered" evidence="1">
    <location>
        <begin position="72"/>
        <end position="92"/>
    </location>
</feature>
<reference evidence="2" key="1">
    <citation type="journal article" date="2023" name="G3 (Bethesda)">
        <title>A reference genome for the long-term kleptoplast-retaining sea slug Elysia crispata morphotype clarki.</title>
        <authorList>
            <person name="Eastman K.E."/>
            <person name="Pendleton A.L."/>
            <person name="Shaikh M.A."/>
            <person name="Suttiyut T."/>
            <person name="Ogas R."/>
            <person name="Tomko P."/>
            <person name="Gavelis G."/>
            <person name="Widhalm J.R."/>
            <person name="Wisecaver J.H."/>
        </authorList>
    </citation>
    <scope>NUCLEOTIDE SEQUENCE</scope>
    <source>
        <strain evidence="2">ECLA1</strain>
    </source>
</reference>
<protein>
    <submittedName>
        <fullName evidence="2">Uncharacterized protein</fullName>
    </submittedName>
</protein>
<proteinExistence type="predicted"/>
<evidence type="ECO:0000256" key="1">
    <source>
        <dbReference type="SAM" id="MobiDB-lite"/>
    </source>
</evidence>
<accession>A0AAE0Y5B4</accession>
<sequence length="92" mass="10290">MRLYNCELVMSTMNLRQRGKISETQITVDSAWAFEQIQGTSSFLNASKRSGANDFRGRTKCLENMGKYFVSGRTSSGPQGSREERETVLCGP</sequence>
<dbReference type="AlphaFoldDB" id="A0AAE0Y5B4"/>